<organism evidence="1 2">
    <name type="scientific">Quercus lobata</name>
    <name type="common">Valley oak</name>
    <dbReference type="NCBI Taxonomy" id="97700"/>
    <lineage>
        <taxon>Eukaryota</taxon>
        <taxon>Viridiplantae</taxon>
        <taxon>Streptophyta</taxon>
        <taxon>Embryophyta</taxon>
        <taxon>Tracheophyta</taxon>
        <taxon>Spermatophyta</taxon>
        <taxon>Magnoliopsida</taxon>
        <taxon>eudicotyledons</taxon>
        <taxon>Gunneridae</taxon>
        <taxon>Pentapetalae</taxon>
        <taxon>rosids</taxon>
        <taxon>fabids</taxon>
        <taxon>Fagales</taxon>
        <taxon>Fagaceae</taxon>
        <taxon>Quercus</taxon>
    </lineage>
</organism>
<keyword evidence="2" id="KW-1185">Reference proteome</keyword>
<proteinExistence type="predicted"/>
<dbReference type="AlphaFoldDB" id="A0A7N2L3Y4"/>
<dbReference type="Proteomes" id="UP000594261">
    <property type="component" value="Chromosome 3"/>
</dbReference>
<protein>
    <submittedName>
        <fullName evidence="1">Uncharacterized protein</fullName>
    </submittedName>
</protein>
<reference evidence="1" key="2">
    <citation type="submission" date="2021-01" db="UniProtKB">
        <authorList>
            <consortium name="EnsemblPlants"/>
        </authorList>
    </citation>
    <scope>IDENTIFICATION</scope>
</reference>
<name>A0A7N2L3Y4_QUELO</name>
<dbReference type="GO" id="GO:0004601">
    <property type="term" value="F:peroxidase activity"/>
    <property type="evidence" value="ECO:0007669"/>
    <property type="project" value="InterPro"/>
</dbReference>
<reference evidence="1 2" key="1">
    <citation type="journal article" date="2016" name="G3 (Bethesda)">
        <title>First Draft Assembly and Annotation of the Genome of a California Endemic Oak Quercus lobata Nee (Fagaceae).</title>
        <authorList>
            <person name="Sork V.L."/>
            <person name="Fitz-Gibbon S.T."/>
            <person name="Puiu D."/>
            <person name="Crepeau M."/>
            <person name="Gugger P.F."/>
            <person name="Sherman R."/>
            <person name="Stevens K."/>
            <person name="Langley C.H."/>
            <person name="Pellegrini M."/>
            <person name="Salzberg S.L."/>
        </authorList>
    </citation>
    <scope>NUCLEOTIDE SEQUENCE [LARGE SCALE GENOMIC DNA]</scope>
    <source>
        <strain evidence="1 2">cv. SW786</strain>
    </source>
</reference>
<dbReference type="GO" id="GO:0020037">
    <property type="term" value="F:heme binding"/>
    <property type="evidence" value="ECO:0007669"/>
    <property type="project" value="InterPro"/>
</dbReference>
<dbReference type="GO" id="GO:0006979">
    <property type="term" value="P:response to oxidative stress"/>
    <property type="evidence" value="ECO:0007669"/>
    <property type="project" value="InterPro"/>
</dbReference>
<dbReference type="Gramene" id="QL03p009545:mrna">
    <property type="protein sequence ID" value="QL03p009545:mrna"/>
    <property type="gene ID" value="QL03p009545"/>
</dbReference>
<dbReference type="Gene3D" id="1.10.520.10">
    <property type="match status" value="1"/>
</dbReference>
<evidence type="ECO:0000313" key="1">
    <source>
        <dbReference type="EnsemblPlants" id="QL03p009545:mrna"/>
    </source>
</evidence>
<evidence type="ECO:0000313" key="2">
    <source>
        <dbReference type="Proteomes" id="UP000594261"/>
    </source>
</evidence>
<dbReference type="Gene3D" id="1.10.420.10">
    <property type="entry name" value="Peroxidase, domain 2"/>
    <property type="match status" value="1"/>
</dbReference>
<dbReference type="SUPFAM" id="SSF48113">
    <property type="entry name" value="Heme-dependent peroxidases"/>
    <property type="match status" value="1"/>
</dbReference>
<dbReference type="EnsemblPlants" id="QL03p009545:mrna">
    <property type="protein sequence ID" value="QL03p009545:mrna"/>
    <property type="gene ID" value="QL03p009545"/>
</dbReference>
<dbReference type="InterPro" id="IPR010255">
    <property type="entry name" value="Haem_peroxidase_sf"/>
</dbReference>
<dbReference type="InParanoid" id="A0A7N2L3Y4"/>
<accession>A0A7N2L3Y4</accession>
<dbReference type="EMBL" id="LRBV02000003">
    <property type="status" value="NOT_ANNOTATED_CDS"/>
    <property type="molecule type" value="Genomic_DNA"/>
</dbReference>
<sequence>MGIVRYHARNDAAWANKFAAAMVKMGSIDVLTGRQGEQNKSCSNEIIVLAQVTEPNGQCQWVAGANNVVDET</sequence>